<evidence type="ECO:0000259" key="6">
    <source>
        <dbReference type="PROSITE" id="PS50969"/>
    </source>
</evidence>
<evidence type="ECO:0000256" key="2">
    <source>
        <dbReference type="ARBA" id="ARBA00022912"/>
    </source>
</evidence>
<comment type="similarity">
    <text evidence="4">Belongs to the CTDSPL2 family.</text>
</comment>
<feature type="compositionally biased region" description="Basic and acidic residues" evidence="5">
    <location>
        <begin position="13"/>
        <end position="23"/>
    </location>
</feature>
<feature type="compositionally biased region" description="Basic and acidic residues" evidence="5">
    <location>
        <begin position="73"/>
        <end position="91"/>
    </location>
</feature>
<dbReference type="Gene3D" id="3.40.50.1000">
    <property type="entry name" value="HAD superfamily/HAD-like"/>
    <property type="match status" value="1"/>
</dbReference>
<dbReference type="InterPro" id="IPR050365">
    <property type="entry name" value="TIM50"/>
</dbReference>
<dbReference type="InterPro" id="IPR036412">
    <property type="entry name" value="HAD-like_sf"/>
</dbReference>
<dbReference type="CDD" id="cd07521">
    <property type="entry name" value="HAD_FCP1-like"/>
    <property type="match status" value="1"/>
</dbReference>
<reference evidence="7" key="1">
    <citation type="submission" date="2021-01" db="EMBL/GenBank/DDBJ databases">
        <authorList>
            <person name="Corre E."/>
            <person name="Pelletier E."/>
            <person name="Niang G."/>
            <person name="Scheremetjew M."/>
            <person name="Finn R."/>
            <person name="Kale V."/>
            <person name="Holt S."/>
            <person name="Cochrane G."/>
            <person name="Meng A."/>
            <person name="Brown T."/>
            <person name="Cohen L."/>
        </authorList>
    </citation>
    <scope>NUCLEOTIDE SEQUENCE</scope>
    <source>
        <strain evidence="7">CCAP1064/1</strain>
    </source>
</reference>
<dbReference type="FunFam" id="3.40.50.1000:FF:000015">
    <property type="entry name" value="CTD small phosphatase-like protein 2"/>
    <property type="match status" value="1"/>
</dbReference>
<gene>
    <name evidence="7" type="ORF">PINE0816_LOCUS10055</name>
</gene>
<dbReference type="Pfam" id="PF03031">
    <property type="entry name" value="NIF"/>
    <property type="match status" value="1"/>
</dbReference>
<dbReference type="SUPFAM" id="SSF56784">
    <property type="entry name" value="HAD-like"/>
    <property type="match status" value="1"/>
</dbReference>
<dbReference type="AlphaFoldDB" id="A0A7S0C7X3"/>
<dbReference type="GO" id="GO:0004721">
    <property type="term" value="F:phosphoprotein phosphatase activity"/>
    <property type="evidence" value="ECO:0007669"/>
    <property type="project" value="UniProtKB-KW"/>
</dbReference>
<accession>A0A7S0C7X3</accession>
<evidence type="ECO:0000256" key="3">
    <source>
        <dbReference type="ARBA" id="ARBA00037324"/>
    </source>
</evidence>
<sequence length="330" mass="38112">MLNFLNGQGGHQQEVDEQNRSIDVDMTEDENGADAQQQQRVFGRELEDEAEIISETNAKMPSNMDEIDDENDKNEHTAVHESELQRGEESSRAVALNQQQEDEYEPDDDDDDASDDEEEFNPYLFIKHLPPYSLTRIPHKVHLAPKLSSTPPITLVLDLDETLVHCTIEPIPDADLVFPVVFNGISYQVHVRKRPHLAQFLESIHGKFEVVVFTASQRVYADELLDRIDPQKKYIQKRLFRESCLPVEGNYLKDLTVLNRDLKKMVLVDNSPHAFGYQVDNGIPIESWFDDSEDTELIKLEKFLRNLHGTEDVRSVVRDRFQTWRLIQNA</sequence>
<evidence type="ECO:0000256" key="5">
    <source>
        <dbReference type="SAM" id="MobiDB-lite"/>
    </source>
</evidence>
<dbReference type="PANTHER" id="PTHR12210">
    <property type="entry name" value="DULLARD PROTEIN PHOSPHATASE"/>
    <property type="match status" value="1"/>
</dbReference>
<keyword evidence="1" id="KW-0378">Hydrolase</keyword>
<evidence type="ECO:0000256" key="4">
    <source>
        <dbReference type="ARBA" id="ARBA00038355"/>
    </source>
</evidence>
<protein>
    <recommendedName>
        <fullName evidence="6">FCP1 homology domain-containing protein</fullName>
    </recommendedName>
</protein>
<proteinExistence type="inferred from homology"/>
<dbReference type="PROSITE" id="PS50969">
    <property type="entry name" value="FCP1"/>
    <property type="match status" value="1"/>
</dbReference>
<dbReference type="GO" id="GO:0005634">
    <property type="term" value="C:nucleus"/>
    <property type="evidence" value="ECO:0007669"/>
    <property type="project" value="UniProtKB-ARBA"/>
</dbReference>
<dbReference type="InterPro" id="IPR023214">
    <property type="entry name" value="HAD_sf"/>
</dbReference>
<feature type="compositionally biased region" description="Acidic residues" evidence="5">
    <location>
        <begin position="100"/>
        <end position="117"/>
    </location>
</feature>
<feature type="region of interest" description="Disordered" evidence="5">
    <location>
        <begin position="1"/>
        <end position="117"/>
    </location>
</feature>
<evidence type="ECO:0000256" key="1">
    <source>
        <dbReference type="ARBA" id="ARBA00022801"/>
    </source>
</evidence>
<dbReference type="NCBIfam" id="TIGR02251">
    <property type="entry name" value="HIF-SF_euk"/>
    <property type="match status" value="1"/>
</dbReference>
<comment type="function">
    <text evidence="3">Probable phosphatase.</text>
</comment>
<feature type="domain" description="FCP1 homology" evidence="6">
    <location>
        <begin position="148"/>
        <end position="307"/>
    </location>
</feature>
<keyword evidence="2" id="KW-0904">Protein phosphatase</keyword>
<dbReference type="EMBL" id="HBEL01021466">
    <property type="protein sequence ID" value="CAD8413922.1"/>
    <property type="molecule type" value="Transcribed_RNA"/>
</dbReference>
<name>A0A7S0C7X3_9STRA</name>
<evidence type="ECO:0000313" key="7">
    <source>
        <dbReference type="EMBL" id="CAD8413922.1"/>
    </source>
</evidence>
<organism evidence="7">
    <name type="scientific">Proboscia inermis</name>
    <dbReference type="NCBI Taxonomy" id="420281"/>
    <lineage>
        <taxon>Eukaryota</taxon>
        <taxon>Sar</taxon>
        <taxon>Stramenopiles</taxon>
        <taxon>Ochrophyta</taxon>
        <taxon>Bacillariophyta</taxon>
        <taxon>Coscinodiscophyceae</taxon>
        <taxon>Rhizosoleniophycidae</taxon>
        <taxon>Rhizosoleniales</taxon>
        <taxon>Rhizosoleniaceae</taxon>
        <taxon>Proboscia</taxon>
    </lineage>
</organism>
<dbReference type="InterPro" id="IPR011948">
    <property type="entry name" value="Dullard_phosphatase"/>
</dbReference>
<dbReference type="InterPro" id="IPR004274">
    <property type="entry name" value="FCP1_dom"/>
</dbReference>
<dbReference type="SMART" id="SM00577">
    <property type="entry name" value="CPDc"/>
    <property type="match status" value="1"/>
</dbReference>